<dbReference type="NCBIfam" id="TIGR00785">
    <property type="entry name" value="dass"/>
    <property type="match status" value="1"/>
</dbReference>
<feature type="transmembrane region" description="Helical" evidence="6">
    <location>
        <begin position="456"/>
        <end position="476"/>
    </location>
</feature>
<dbReference type="KEGG" id="ccun:CCUN_1369"/>
<name>A0A1W6BY08_9BACT</name>
<evidence type="ECO:0000256" key="2">
    <source>
        <dbReference type="ARBA" id="ARBA00007349"/>
    </source>
</evidence>
<dbReference type="GO" id="GO:0016020">
    <property type="term" value="C:membrane"/>
    <property type="evidence" value="ECO:0007669"/>
    <property type="project" value="UniProtKB-SubCell"/>
</dbReference>
<keyword evidence="5 6" id="KW-0472">Membrane</keyword>
<evidence type="ECO:0000256" key="3">
    <source>
        <dbReference type="ARBA" id="ARBA00022692"/>
    </source>
</evidence>
<feature type="transmembrane region" description="Helical" evidence="6">
    <location>
        <begin position="301"/>
        <end position="320"/>
    </location>
</feature>
<feature type="transmembrane region" description="Helical" evidence="6">
    <location>
        <begin position="224"/>
        <end position="250"/>
    </location>
</feature>
<comment type="similarity">
    <text evidence="2">Belongs to the SLC13A/DASS transporter (TC 2.A.47) family. DIT1 subfamily.</text>
</comment>
<dbReference type="AlphaFoldDB" id="A0A1W6BY08"/>
<feature type="transmembrane region" description="Helical" evidence="6">
    <location>
        <begin position="279"/>
        <end position="295"/>
    </location>
</feature>
<keyword evidence="4 6" id="KW-1133">Transmembrane helix</keyword>
<dbReference type="Proteomes" id="UP000192902">
    <property type="component" value="Chromosome"/>
</dbReference>
<dbReference type="EMBL" id="CP020867">
    <property type="protein sequence ID" value="ARJ56957.1"/>
    <property type="molecule type" value="Genomic_DNA"/>
</dbReference>
<feature type="transmembrane region" description="Helical" evidence="6">
    <location>
        <begin position="184"/>
        <end position="204"/>
    </location>
</feature>
<feature type="transmembrane region" description="Helical" evidence="6">
    <location>
        <begin position="417"/>
        <end position="436"/>
    </location>
</feature>
<sequence>MNYVKLLLPVIVAVVIFILPTPDGLSFNAWLYFAIFMGVVVGLILEPVPPALVGLIGVGICIWFRIGPAGSGAVDANVKPAAAISWGLAGFSDATIWLIFAAFMIGLGYQKSGLGRRIALILLRALGKTTLGLGYAIAIADGILAPFIPSNSARSGGTLYPIVSSIPPMLGSLPDKEPRKVGGYLVWVSLAATCVTSSMFFTGLAPNLLAMTTAEKSGVEVISWMGWFMAFLPCGIILFLATPFLAYIFYPPTSKGSAEAAQWARDELEKLGKTTLKEWLMLGLAVFALVLWIFGGSFINATAVALTVMIAMVLLGIVTWQDIIGNKAAWNVLAWFGSLVTLAGGLKNVGFLEFVGKLCEANLQGVDPSTAMIILVVLFYLLHYFFASTTAHVTALLALFITIAASVNPDPAYVREVTLYLMLSLGVMGILTPYGTGPSPVWFGSGYVSGKDFWKLGFIFGMIYLVATLVICIPWVKYVAHAWL</sequence>
<evidence type="ECO:0000256" key="1">
    <source>
        <dbReference type="ARBA" id="ARBA00004141"/>
    </source>
</evidence>
<feature type="transmembrane region" description="Helical" evidence="6">
    <location>
        <begin position="86"/>
        <end position="109"/>
    </location>
</feature>
<keyword evidence="3 6" id="KW-0812">Transmembrane</keyword>
<dbReference type="InterPro" id="IPR001898">
    <property type="entry name" value="SLC13A/DASS"/>
</dbReference>
<feature type="transmembrane region" description="Helical" evidence="6">
    <location>
        <begin position="372"/>
        <end position="405"/>
    </location>
</feature>
<dbReference type="GO" id="GO:0022857">
    <property type="term" value="F:transmembrane transporter activity"/>
    <property type="evidence" value="ECO:0007669"/>
    <property type="project" value="InterPro"/>
</dbReference>
<dbReference type="PANTHER" id="PTHR42826">
    <property type="entry name" value="DICARBOXYLATE TRANSPORTER 2.1, CHLOROPLASTIC"/>
    <property type="match status" value="1"/>
</dbReference>
<dbReference type="Pfam" id="PF00939">
    <property type="entry name" value="Na_sulph_symp"/>
    <property type="match status" value="1"/>
</dbReference>
<proteinExistence type="inferred from homology"/>
<evidence type="ECO:0000313" key="7">
    <source>
        <dbReference type="EMBL" id="ARJ56957.1"/>
    </source>
</evidence>
<comment type="subcellular location">
    <subcellularLocation>
        <location evidence="1">Membrane</location>
        <topology evidence="1">Multi-pass membrane protein</topology>
    </subcellularLocation>
</comment>
<feature type="transmembrane region" description="Helical" evidence="6">
    <location>
        <begin position="29"/>
        <end position="45"/>
    </location>
</feature>
<feature type="transmembrane region" description="Helical" evidence="6">
    <location>
        <begin position="51"/>
        <end position="74"/>
    </location>
</feature>
<dbReference type="RefSeq" id="WP_027305895.1">
    <property type="nucleotide sequence ID" value="NZ_CP020867.1"/>
</dbReference>
<feature type="transmembrane region" description="Helical" evidence="6">
    <location>
        <begin position="129"/>
        <end position="148"/>
    </location>
</feature>
<evidence type="ECO:0000313" key="8">
    <source>
        <dbReference type="Proteomes" id="UP000192902"/>
    </source>
</evidence>
<organism evidence="7 8">
    <name type="scientific">Campylobacter cuniculorum DSM 23162 = LMG 24588</name>
    <dbReference type="NCBI Taxonomy" id="1121267"/>
    <lineage>
        <taxon>Bacteria</taxon>
        <taxon>Pseudomonadati</taxon>
        <taxon>Campylobacterota</taxon>
        <taxon>Epsilonproteobacteria</taxon>
        <taxon>Campylobacterales</taxon>
        <taxon>Campylobacteraceae</taxon>
        <taxon>Campylobacter</taxon>
    </lineage>
</organism>
<feature type="transmembrane region" description="Helical" evidence="6">
    <location>
        <begin position="332"/>
        <end position="352"/>
    </location>
</feature>
<gene>
    <name evidence="7" type="ORF">CCUN_1369</name>
</gene>
<dbReference type="eggNOG" id="COG0471">
    <property type="taxonomic scope" value="Bacteria"/>
</dbReference>
<reference evidence="7 8" key="1">
    <citation type="submission" date="2017-04" db="EMBL/GenBank/DDBJ databases">
        <title>Complete genome sequence of the Campylobacter cuniculorum type strain LMG24588.</title>
        <authorList>
            <person name="Miller W.G."/>
            <person name="Yee E."/>
            <person name="Revez J."/>
            <person name="Bono J.L."/>
            <person name="Rossi M."/>
        </authorList>
    </citation>
    <scope>NUCLEOTIDE SEQUENCE [LARGE SCALE GENOMIC DNA]</scope>
    <source>
        <strain evidence="7 8">LMG 24588</strain>
    </source>
</reference>
<dbReference type="InterPro" id="IPR030676">
    <property type="entry name" value="CitT-rel"/>
</dbReference>
<feature type="transmembrane region" description="Helical" evidence="6">
    <location>
        <begin position="6"/>
        <end position="22"/>
    </location>
</feature>
<evidence type="ECO:0000256" key="6">
    <source>
        <dbReference type="SAM" id="Phobius"/>
    </source>
</evidence>
<evidence type="ECO:0000256" key="4">
    <source>
        <dbReference type="ARBA" id="ARBA00022989"/>
    </source>
</evidence>
<dbReference type="STRING" id="1121267.CCUN_1369"/>
<protein>
    <submittedName>
        <fullName evidence="7">Na+/sulfate symporter family protein</fullName>
    </submittedName>
</protein>
<dbReference type="OrthoDB" id="3170849at2"/>
<dbReference type="PIRSF" id="PIRSF002457">
    <property type="entry name" value="DASS"/>
    <property type="match status" value="1"/>
</dbReference>
<accession>A0A1W6BY08</accession>
<evidence type="ECO:0000256" key="5">
    <source>
        <dbReference type="ARBA" id="ARBA00023136"/>
    </source>
</evidence>